<sequence>MSLTPMDIHHKEFKSARFGGYNEEDVDLFLDVVAEEFEKLIQENNDNNIQAEHLKKRLSEFEEMQMSLQTALLAASKSAEAVKEQAGQESEALISKTRQESESLIRGAQEQARHMLIAAQNDCRKIERATMELQEVKKRYLESIKKRANAQLEQISEWESRDDAEGVVVEEAVLEVAPPAAVEPPPLVEPPAREVTAQPPANAQPAPVADKPSETAALTPPTLEEAPLPEAKPQVEQRVIDRTPEAPVAREAIASPNAPPPARGNERPAPGTPELARETNMPEEKAAPPSSRLVDEVLAIDSADESVFGELDNAAPFDDPEKGHRIRKDKRDKHFFWE</sequence>
<comment type="subcellular location">
    <subcellularLocation>
        <location evidence="1">Cytoplasm</location>
    </subcellularLocation>
</comment>
<dbReference type="EMBL" id="PHEX01000010">
    <property type="protein sequence ID" value="PKQ28610.1"/>
    <property type="molecule type" value="Genomic_DNA"/>
</dbReference>
<dbReference type="InterPro" id="IPR019933">
    <property type="entry name" value="DivIVA_domain"/>
</dbReference>
<dbReference type="AlphaFoldDB" id="A0A2N3G7B9"/>
<feature type="region of interest" description="Disordered" evidence="10">
    <location>
        <begin position="180"/>
        <end position="294"/>
    </location>
</feature>
<keyword evidence="4" id="KW-0963">Cytoplasm</keyword>
<evidence type="ECO:0000256" key="6">
    <source>
        <dbReference type="ARBA" id="ARBA00023054"/>
    </source>
</evidence>
<dbReference type="Gene3D" id="6.10.250.660">
    <property type="match status" value="1"/>
</dbReference>
<reference evidence="11 12" key="1">
    <citation type="journal article" date="2017" name="ISME J.">
        <title>Potential for microbial H2 and metal transformations associated with novel bacteria and archaea in deep terrestrial subsurface sediments.</title>
        <authorList>
            <person name="Hernsdorf A.W."/>
            <person name="Amano Y."/>
            <person name="Miyakawa K."/>
            <person name="Ise K."/>
            <person name="Suzuki Y."/>
            <person name="Anantharaman K."/>
            <person name="Probst A."/>
            <person name="Burstein D."/>
            <person name="Thomas B.C."/>
            <person name="Banfield J.F."/>
        </authorList>
    </citation>
    <scope>NUCLEOTIDE SEQUENCE [LARGE SCALE GENOMIC DNA]</scope>
    <source>
        <strain evidence="11">HGW-Actinobacteria-3</strain>
    </source>
</reference>
<evidence type="ECO:0000256" key="10">
    <source>
        <dbReference type="SAM" id="MobiDB-lite"/>
    </source>
</evidence>
<evidence type="ECO:0000256" key="2">
    <source>
        <dbReference type="ARBA" id="ARBA00009008"/>
    </source>
</evidence>
<evidence type="ECO:0000256" key="5">
    <source>
        <dbReference type="ARBA" id="ARBA00022618"/>
    </source>
</evidence>
<dbReference type="PANTHER" id="PTHR35794">
    <property type="entry name" value="CELL DIVISION PROTEIN DIVIVA"/>
    <property type="match status" value="1"/>
</dbReference>
<organism evidence="11 12">
    <name type="scientific">Candidatus Anoxymicrobium japonicum</name>
    <dbReference type="NCBI Taxonomy" id="2013648"/>
    <lineage>
        <taxon>Bacteria</taxon>
        <taxon>Bacillati</taxon>
        <taxon>Actinomycetota</taxon>
        <taxon>Candidatus Geothermincolia</taxon>
        <taxon>Candidatus Geothermincolales</taxon>
        <taxon>Candidatus Anoxymicrobiaceae</taxon>
        <taxon>Candidatus Anoxymicrobium</taxon>
    </lineage>
</organism>
<protein>
    <recommendedName>
        <fullName evidence="3">Cell wall synthesis protein Wag31</fullName>
    </recommendedName>
    <alternativeName>
        <fullName evidence="8">Antigen 84</fullName>
    </alternativeName>
</protein>
<feature type="compositionally biased region" description="Low complexity" evidence="10">
    <location>
        <begin position="214"/>
        <end position="231"/>
    </location>
</feature>
<dbReference type="NCBIfam" id="TIGR03544">
    <property type="entry name" value="DivI1A_domain"/>
    <property type="match status" value="1"/>
</dbReference>
<evidence type="ECO:0000256" key="3">
    <source>
        <dbReference type="ARBA" id="ARBA00018787"/>
    </source>
</evidence>
<evidence type="ECO:0000256" key="9">
    <source>
        <dbReference type="SAM" id="Coils"/>
    </source>
</evidence>
<accession>A0A2N3G7B9</accession>
<keyword evidence="5" id="KW-0132">Cell division</keyword>
<evidence type="ECO:0000313" key="12">
    <source>
        <dbReference type="Proteomes" id="UP000233654"/>
    </source>
</evidence>
<evidence type="ECO:0000256" key="4">
    <source>
        <dbReference type="ARBA" id="ARBA00022490"/>
    </source>
</evidence>
<feature type="region of interest" description="Disordered" evidence="10">
    <location>
        <begin position="310"/>
        <end position="338"/>
    </location>
</feature>
<feature type="compositionally biased region" description="Basic and acidic residues" evidence="10">
    <location>
        <begin position="275"/>
        <end position="286"/>
    </location>
</feature>
<gene>
    <name evidence="11" type="ORF">CVT63_01825</name>
</gene>
<feature type="coiled-coil region" evidence="9">
    <location>
        <begin position="119"/>
        <end position="161"/>
    </location>
</feature>
<dbReference type="GO" id="GO:0005737">
    <property type="term" value="C:cytoplasm"/>
    <property type="evidence" value="ECO:0007669"/>
    <property type="project" value="UniProtKB-SubCell"/>
</dbReference>
<dbReference type="GO" id="GO:0051301">
    <property type="term" value="P:cell division"/>
    <property type="evidence" value="ECO:0007669"/>
    <property type="project" value="UniProtKB-KW"/>
</dbReference>
<evidence type="ECO:0000313" key="11">
    <source>
        <dbReference type="EMBL" id="PKQ28610.1"/>
    </source>
</evidence>
<dbReference type="Pfam" id="PF05103">
    <property type="entry name" value="DivIVA"/>
    <property type="match status" value="1"/>
</dbReference>
<dbReference type="PANTHER" id="PTHR35794:SF2">
    <property type="entry name" value="CELL DIVISION PROTEIN DIVIVA"/>
    <property type="match status" value="1"/>
</dbReference>
<comment type="similarity">
    <text evidence="2">Belongs to the DivIVA family.</text>
</comment>
<dbReference type="Proteomes" id="UP000233654">
    <property type="component" value="Unassembled WGS sequence"/>
</dbReference>
<feature type="compositionally biased region" description="Basic and acidic residues" evidence="10">
    <location>
        <begin position="233"/>
        <end position="244"/>
    </location>
</feature>
<comment type="caution">
    <text evidence="11">The sequence shown here is derived from an EMBL/GenBank/DDBJ whole genome shotgun (WGS) entry which is preliminary data.</text>
</comment>
<evidence type="ECO:0000256" key="7">
    <source>
        <dbReference type="ARBA" id="ARBA00023306"/>
    </source>
</evidence>
<evidence type="ECO:0000256" key="8">
    <source>
        <dbReference type="ARBA" id="ARBA00031737"/>
    </source>
</evidence>
<keyword evidence="6 9" id="KW-0175">Coiled coil</keyword>
<name>A0A2N3G7B9_9ACTN</name>
<feature type="compositionally biased region" description="Low complexity" evidence="10">
    <location>
        <begin position="197"/>
        <end position="207"/>
    </location>
</feature>
<dbReference type="InterPro" id="IPR007793">
    <property type="entry name" value="DivIVA_fam"/>
</dbReference>
<proteinExistence type="inferred from homology"/>
<keyword evidence="7" id="KW-0131">Cell cycle</keyword>
<evidence type="ECO:0000256" key="1">
    <source>
        <dbReference type="ARBA" id="ARBA00004496"/>
    </source>
</evidence>